<dbReference type="VEuPathDB" id="FungiDB:FOXG_19040"/>
<dbReference type="EMBL" id="DS231700">
    <property type="protein sequence ID" value="KNB02483.1"/>
    <property type="molecule type" value="Genomic_DNA"/>
</dbReference>
<sequence length="114" mass="12459">MWWPSMFASSSSSFPSRESPLACGHPFKANLLFAHPSSVYHDMILVNRQGQTLQSSSSAPHPGIVTEIKGWAVLRVDYRGAPGARSKSCKAGPLRVCLVLYRTTHPKGLRSCTC</sequence>
<dbReference type="GeneID" id="28959746"/>
<gene>
    <name evidence="1" type="ORF">FOXG_19040</name>
</gene>
<name>A0A0J9USB8_FUSO4</name>
<protein>
    <submittedName>
        <fullName evidence="1">Uncharacterized protein</fullName>
    </submittedName>
</protein>
<evidence type="ECO:0000313" key="1">
    <source>
        <dbReference type="EMBL" id="KNB02484.1"/>
    </source>
</evidence>
<dbReference type="AlphaFoldDB" id="A0A0J9USB8"/>
<reference evidence="1" key="2">
    <citation type="journal article" date="2010" name="Nature">
        <title>Comparative genomics reveals mobile pathogenicity chromosomes in Fusarium.</title>
        <authorList>
            <person name="Ma L.J."/>
            <person name="van der Does H.C."/>
            <person name="Borkovich K.A."/>
            <person name="Coleman J.J."/>
            <person name="Daboussi M.J."/>
            <person name="Di Pietro A."/>
            <person name="Dufresne M."/>
            <person name="Freitag M."/>
            <person name="Grabherr M."/>
            <person name="Henrissat B."/>
            <person name="Houterman P.M."/>
            <person name="Kang S."/>
            <person name="Shim W.B."/>
            <person name="Woloshuk C."/>
            <person name="Xie X."/>
            <person name="Xu J.R."/>
            <person name="Antoniw J."/>
            <person name="Baker S.E."/>
            <person name="Bluhm B.H."/>
            <person name="Breakspear A."/>
            <person name="Brown D.W."/>
            <person name="Butchko R.A."/>
            <person name="Chapman S."/>
            <person name="Coulson R."/>
            <person name="Coutinho P.M."/>
            <person name="Danchin E.G."/>
            <person name="Diener A."/>
            <person name="Gale L.R."/>
            <person name="Gardiner D.M."/>
            <person name="Goff S."/>
            <person name="Hammond-Kosack K.E."/>
            <person name="Hilburn K."/>
            <person name="Hua-Van A."/>
            <person name="Jonkers W."/>
            <person name="Kazan K."/>
            <person name="Kodira C.D."/>
            <person name="Koehrsen M."/>
            <person name="Kumar L."/>
            <person name="Lee Y.H."/>
            <person name="Li L."/>
            <person name="Manners J.M."/>
            <person name="Miranda-Saavedra D."/>
            <person name="Mukherjee M."/>
            <person name="Park G."/>
            <person name="Park J."/>
            <person name="Park S.Y."/>
            <person name="Proctor R.H."/>
            <person name="Regev A."/>
            <person name="Ruiz-Roldan M.C."/>
            <person name="Sain D."/>
            <person name="Sakthikumar S."/>
            <person name="Sykes S."/>
            <person name="Schwartz D.C."/>
            <person name="Turgeon B.G."/>
            <person name="Wapinski I."/>
            <person name="Yoder O."/>
            <person name="Young S."/>
            <person name="Zeng Q."/>
            <person name="Zhou S."/>
            <person name="Galagan J."/>
            <person name="Cuomo C.A."/>
            <person name="Kistler H.C."/>
            <person name="Rep M."/>
        </authorList>
    </citation>
    <scope>NUCLEOTIDE SEQUENCE [LARGE SCALE GENOMIC DNA]</scope>
    <source>
        <strain evidence="1">4287</strain>
    </source>
</reference>
<dbReference type="RefSeq" id="XP_018240529.1">
    <property type="nucleotide sequence ID" value="XM_018399218.1"/>
</dbReference>
<evidence type="ECO:0000313" key="2">
    <source>
        <dbReference type="Proteomes" id="UP000009097"/>
    </source>
</evidence>
<dbReference type="EMBL" id="DS231700">
    <property type="protein sequence ID" value="KNB02484.1"/>
    <property type="molecule type" value="Genomic_DNA"/>
</dbReference>
<dbReference type="KEGG" id="fox:FOXG_19040"/>
<dbReference type="RefSeq" id="XP_018240528.1">
    <property type="nucleotide sequence ID" value="XM_018399217.1"/>
</dbReference>
<reference evidence="1" key="1">
    <citation type="submission" date="2007-04" db="EMBL/GenBank/DDBJ databases">
        <authorList>
            <consortium name="The Broad Institute Genome Sequencing Platform"/>
            <person name="Birren B."/>
            <person name="Lander E."/>
            <person name="Galagan J."/>
            <person name="Nusbaum C."/>
            <person name="Devon K."/>
            <person name="Ma L.-J."/>
            <person name="Jaffe D."/>
            <person name="Butler J."/>
            <person name="Alvarez P."/>
            <person name="Gnerre S."/>
            <person name="Grabherr M."/>
            <person name="Kleber M."/>
            <person name="Mauceli E."/>
            <person name="Brockman W."/>
            <person name="MacCallum I.A."/>
            <person name="Young S."/>
            <person name="LaButti K."/>
            <person name="DeCaprio D."/>
            <person name="Crawford M."/>
            <person name="Koehrsen M."/>
            <person name="Engels R."/>
            <person name="Montgomery P."/>
            <person name="Pearson M."/>
            <person name="Howarth C."/>
            <person name="Larson L."/>
            <person name="White J."/>
            <person name="O'Leary S."/>
            <person name="Kodira C."/>
            <person name="Zeng Q."/>
            <person name="Yandava C."/>
            <person name="Alvarado L."/>
            <person name="Kistler C."/>
            <person name="Shim W.-B."/>
            <person name="Kang S."/>
            <person name="Woloshuk C."/>
        </authorList>
    </citation>
    <scope>NUCLEOTIDE SEQUENCE</scope>
    <source>
        <strain evidence="1">4287</strain>
    </source>
</reference>
<dbReference type="Proteomes" id="UP000009097">
    <property type="component" value="Unassembled WGS sequence"/>
</dbReference>
<proteinExistence type="predicted"/>
<organism evidence="1 2">
    <name type="scientific">Fusarium oxysporum f. sp. lycopersici (strain 4287 / CBS 123668 / FGSC 9935 / NRRL 34936)</name>
    <name type="common">Fusarium vascular wilt of tomato</name>
    <dbReference type="NCBI Taxonomy" id="426428"/>
    <lineage>
        <taxon>Eukaryota</taxon>
        <taxon>Fungi</taxon>
        <taxon>Dikarya</taxon>
        <taxon>Ascomycota</taxon>
        <taxon>Pezizomycotina</taxon>
        <taxon>Sordariomycetes</taxon>
        <taxon>Hypocreomycetidae</taxon>
        <taxon>Hypocreales</taxon>
        <taxon>Nectriaceae</taxon>
        <taxon>Fusarium</taxon>
        <taxon>Fusarium oxysporum species complex</taxon>
    </lineage>
</organism>
<accession>A0A0J9USB8</accession>